<evidence type="ECO:0000256" key="8">
    <source>
        <dbReference type="RuleBase" id="RU000461"/>
    </source>
</evidence>
<dbReference type="InterPro" id="IPR050651">
    <property type="entry name" value="Plant_Cytochrome_P450_Monoox"/>
</dbReference>
<keyword evidence="6 8" id="KW-0503">Monooxygenase</keyword>
<evidence type="ECO:0000256" key="5">
    <source>
        <dbReference type="ARBA" id="ARBA00023004"/>
    </source>
</evidence>
<dbReference type="GO" id="GO:0016709">
    <property type="term" value="F:oxidoreductase activity, acting on paired donors, with incorporation or reduction of molecular oxygen, NAD(P)H as one donor, and incorporation of one atom of oxygen"/>
    <property type="evidence" value="ECO:0007669"/>
    <property type="project" value="UniProtKB-ARBA"/>
</dbReference>
<comment type="similarity">
    <text evidence="1 8">Belongs to the cytochrome P450 family.</text>
</comment>
<dbReference type="AlphaFoldDB" id="A0AA39RMY3"/>
<dbReference type="Pfam" id="PF00067">
    <property type="entry name" value="p450"/>
    <property type="match status" value="1"/>
</dbReference>
<keyword evidence="4 8" id="KW-0560">Oxidoreductase</keyword>
<dbReference type="InterPro" id="IPR017972">
    <property type="entry name" value="Cyt_P450_CS"/>
</dbReference>
<dbReference type="Proteomes" id="UP001168877">
    <property type="component" value="Unassembled WGS sequence"/>
</dbReference>
<accession>A0AA39RMY3</accession>
<evidence type="ECO:0000256" key="9">
    <source>
        <dbReference type="SAM" id="Phobius"/>
    </source>
</evidence>
<dbReference type="InterPro" id="IPR002401">
    <property type="entry name" value="Cyt_P450_E_grp-I"/>
</dbReference>
<gene>
    <name evidence="10" type="ORF">LWI29_026363</name>
</gene>
<evidence type="ECO:0000256" key="6">
    <source>
        <dbReference type="ARBA" id="ARBA00023033"/>
    </source>
</evidence>
<dbReference type="PANTHER" id="PTHR47947">
    <property type="entry name" value="CYTOCHROME P450 82C3-RELATED"/>
    <property type="match status" value="1"/>
</dbReference>
<reference evidence="10" key="2">
    <citation type="submission" date="2023-06" db="EMBL/GenBank/DDBJ databases">
        <authorList>
            <person name="Swenson N.G."/>
            <person name="Wegrzyn J.L."/>
            <person name="Mcevoy S.L."/>
        </authorList>
    </citation>
    <scope>NUCLEOTIDE SEQUENCE</scope>
    <source>
        <strain evidence="10">NS2018</strain>
        <tissue evidence="10">Leaf</tissue>
    </source>
</reference>
<keyword evidence="3 7" id="KW-0479">Metal-binding</keyword>
<dbReference type="EMBL" id="JAUESC010000386">
    <property type="protein sequence ID" value="KAK0576995.1"/>
    <property type="molecule type" value="Genomic_DNA"/>
</dbReference>
<evidence type="ECO:0000256" key="7">
    <source>
        <dbReference type="PIRSR" id="PIRSR602401-1"/>
    </source>
</evidence>
<comment type="cofactor">
    <cofactor evidence="7">
        <name>heme</name>
        <dbReference type="ChEBI" id="CHEBI:30413"/>
    </cofactor>
</comment>
<keyword evidence="5 7" id="KW-0408">Iron</keyword>
<evidence type="ECO:0000313" key="10">
    <source>
        <dbReference type="EMBL" id="KAK0576995.1"/>
    </source>
</evidence>
<dbReference type="PRINTS" id="PR00463">
    <property type="entry name" value="EP450I"/>
</dbReference>
<feature type="binding site" description="axial binding residue" evidence="7">
    <location>
        <position position="463"/>
    </location>
    <ligand>
        <name>heme</name>
        <dbReference type="ChEBI" id="CHEBI:30413"/>
    </ligand>
    <ligandPart>
        <name>Fe</name>
        <dbReference type="ChEBI" id="CHEBI:18248"/>
    </ligandPart>
</feature>
<name>A0AA39RMY3_ACESA</name>
<keyword evidence="9" id="KW-0812">Transmembrane</keyword>
<dbReference type="PANTHER" id="PTHR47947:SF19">
    <property type="entry name" value="CYTOCHROME P450 82C3-RELATED"/>
    <property type="match status" value="1"/>
</dbReference>
<sequence>MDFLLSSESTATVTSISAFVIFVFSLFFISTKVLRNRRSKKTPAPEVGGAWPVIGHLHLLGGEEPAHRLFSKIADKYGPIFTVKVGVHPTLVVSNWEIAKECLTSNDKAFANRPKTVAMELLGYNFSIVAFSPYGPYWRQSRKIMTLELFSNQRLEKFKLVRESEMKTSLKELYELWSKNKSTSCSNKVLVDMKRWFEDVTLNVILRIIVGKRCSENDWWKKELTTFFEWHGKFLVSDALPFLRWLDIGGDQKSMKKTAKNLDIVVQGWLDEHKKKKASGETKEDEDFMDVMISILQDDPQLFPGRDADYANKATCLAMILAASDTVRLTLIWALTLLLNHRVILKKAQHELDIHVGSKKLVNESDLKNLVYLQAIVKETMRLYPTAPLSLPHESMEDCTVSGYHIPAQTRLFVNLWMIHRDPAVWSDPCEFQPERFLTTHKDFDVRGQNYEYMPFSSGRRMCPGVSFALQVLQLTLASLIHGFDLETQSNEPVDTNEGIGLTFVKASPLEVLVSPRLSPSLYA</sequence>
<dbReference type="GO" id="GO:0020037">
    <property type="term" value="F:heme binding"/>
    <property type="evidence" value="ECO:0007669"/>
    <property type="project" value="InterPro"/>
</dbReference>
<feature type="transmembrane region" description="Helical" evidence="9">
    <location>
        <begin position="12"/>
        <end position="31"/>
    </location>
</feature>
<dbReference type="CDD" id="cd20654">
    <property type="entry name" value="CYP82"/>
    <property type="match status" value="1"/>
</dbReference>
<evidence type="ECO:0000313" key="11">
    <source>
        <dbReference type="Proteomes" id="UP001168877"/>
    </source>
</evidence>
<dbReference type="GO" id="GO:0005506">
    <property type="term" value="F:iron ion binding"/>
    <property type="evidence" value="ECO:0007669"/>
    <property type="project" value="InterPro"/>
</dbReference>
<dbReference type="PRINTS" id="PR00385">
    <property type="entry name" value="P450"/>
</dbReference>
<dbReference type="InterPro" id="IPR036396">
    <property type="entry name" value="Cyt_P450_sf"/>
</dbReference>
<keyword evidence="9" id="KW-0472">Membrane</keyword>
<evidence type="ECO:0000256" key="1">
    <source>
        <dbReference type="ARBA" id="ARBA00010617"/>
    </source>
</evidence>
<dbReference type="PROSITE" id="PS00086">
    <property type="entry name" value="CYTOCHROME_P450"/>
    <property type="match status" value="1"/>
</dbReference>
<proteinExistence type="inferred from homology"/>
<keyword evidence="11" id="KW-1185">Reference proteome</keyword>
<evidence type="ECO:0008006" key="12">
    <source>
        <dbReference type="Google" id="ProtNLM"/>
    </source>
</evidence>
<organism evidence="10 11">
    <name type="scientific">Acer saccharum</name>
    <name type="common">Sugar maple</name>
    <dbReference type="NCBI Taxonomy" id="4024"/>
    <lineage>
        <taxon>Eukaryota</taxon>
        <taxon>Viridiplantae</taxon>
        <taxon>Streptophyta</taxon>
        <taxon>Embryophyta</taxon>
        <taxon>Tracheophyta</taxon>
        <taxon>Spermatophyta</taxon>
        <taxon>Magnoliopsida</taxon>
        <taxon>eudicotyledons</taxon>
        <taxon>Gunneridae</taxon>
        <taxon>Pentapetalae</taxon>
        <taxon>rosids</taxon>
        <taxon>malvids</taxon>
        <taxon>Sapindales</taxon>
        <taxon>Sapindaceae</taxon>
        <taxon>Hippocastanoideae</taxon>
        <taxon>Acereae</taxon>
        <taxon>Acer</taxon>
    </lineage>
</organism>
<dbReference type="Gene3D" id="1.10.630.10">
    <property type="entry name" value="Cytochrome P450"/>
    <property type="match status" value="1"/>
</dbReference>
<keyword evidence="9" id="KW-1133">Transmembrane helix</keyword>
<dbReference type="FunFam" id="1.10.630.10:FF:000026">
    <property type="entry name" value="Cytochrome P450 82C4"/>
    <property type="match status" value="1"/>
</dbReference>
<dbReference type="InterPro" id="IPR001128">
    <property type="entry name" value="Cyt_P450"/>
</dbReference>
<reference evidence="10" key="1">
    <citation type="journal article" date="2022" name="Plant J.">
        <title>Strategies of tolerance reflected in two North American maple genomes.</title>
        <authorList>
            <person name="McEvoy S.L."/>
            <person name="Sezen U.U."/>
            <person name="Trouern-Trend A."/>
            <person name="McMahon S.M."/>
            <person name="Schaberg P.G."/>
            <person name="Yang J."/>
            <person name="Wegrzyn J.L."/>
            <person name="Swenson N.G."/>
        </authorList>
    </citation>
    <scope>NUCLEOTIDE SEQUENCE</scope>
    <source>
        <strain evidence="10">NS2018</strain>
    </source>
</reference>
<protein>
    <recommendedName>
        <fullName evidence="12">Cytochrome P450</fullName>
    </recommendedName>
</protein>
<keyword evidence="2 7" id="KW-0349">Heme</keyword>
<dbReference type="SUPFAM" id="SSF48264">
    <property type="entry name" value="Cytochrome P450"/>
    <property type="match status" value="1"/>
</dbReference>
<comment type="caution">
    <text evidence="10">The sequence shown here is derived from an EMBL/GenBank/DDBJ whole genome shotgun (WGS) entry which is preliminary data.</text>
</comment>
<evidence type="ECO:0000256" key="3">
    <source>
        <dbReference type="ARBA" id="ARBA00022723"/>
    </source>
</evidence>
<evidence type="ECO:0000256" key="4">
    <source>
        <dbReference type="ARBA" id="ARBA00023002"/>
    </source>
</evidence>
<evidence type="ECO:0000256" key="2">
    <source>
        <dbReference type="ARBA" id="ARBA00022617"/>
    </source>
</evidence>